<keyword evidence="2 6" id="KW-0238">DNA-binding</keyword>
<dbReference type="SUPFAM" id="SSF46785">
    <property type="entry name" value="Winged helix' DNA-binding domain"/>
    <property type="match status" value="1"/>
</dbReference>
<evidence type="ECO:0000256" key="2">
    <source>
        <dbReference type="ARBA" id="ARBA00023125"/>
    </source>
</evidence>
<comment type="caution">
    <text evidence="6">The sequence shown here is derived from an EMBL/GenBank/DDBJ whole genome shotgun (WGS) entry which is preliminary data.</text>
</comment>
<proteinExistence type="predicted"/>
<evidence type="ECO:0000313" key="7">
    <source>
        <dbReference type="Proteomes" id="UP001519295"/>
    </source>
</evidence>
<dbReference type="InterPro" id="IPR005471">
    <property type="entry name" value="Tscrpt_reg_IclR_N"/>
</dbReference>
<evidence type="ECO:0000256" key="1">
    <source>
        <dbReference type="ARBA" id="ARBA00023015"/>
    </source>
</evidence>
<dbReference type="InterPro" id="IPR050707">
    <property type="entry name" value="HTH_MetabolicPath_Reg"/>
</dbReference>
<name>A0ABS4VMM5_9PSEU</name>
<dbReference type="Pfam" id="PF01614">
    <property type="entry name" value="IclR_C"/>
    <property type="match status" value="1"/>
</dbReference>
<dbReference type="EMBL" id="JAGINU010000001">
    <property type="protein sequence ID" value="MBP2365157.1"/>
    <property type="molecule type" value="Genomic_DNA"/>
</dbReference>
<dbReference type="RefSeq" id="WP_210025100.1">
    <property type="nucleotide sequence ID" value="NZ_JAGINU010000001.1"/>
</dbReference>
<sequence length="258" mass="27410">MRSTHRDDGPNTVIGRAFTLLTAFRAGDQELTLAELCRRTGINKPTAHRLLRELAQWNVIEQTPGGIRLGMALFELGQLAPRQRGLREAAAPFLADLFEATRETVHLAVPEDIEVVYVQKLEGRGSPTVGSRIGGRMPAYCTGVGKAMLAYAPPGRLAAVVEAGLRRRTPRTVIAPGLLERELARIRELGVAVEHEESTLGIACVAAPVLDAGGIAVAGVSITGRAHLDTARLAPAVRTAALGISRALGNGYLSSPHP</sequence>
<organism evidence="6 7">
    <name type="scientific">Pseudonocardia parietis</name>
    <dbReference type="NCBI Taxonomy" id="570936"/>
    <lineage>
        <taxon>Bacteria</taxon>
        <taxon>Bacillati</taxon>
        <taxon>Actinomycetota</taxon>
        <taxon>Actinomycetes</taxon>
        <taxon>Pseudonocardiales</taxon>
        <taxon>Pseudonocardiaceae</taxon>
        <taxon>Pseudonocardia</taxon>
    </lineage>
</organism>
<accession>A0ABS4VMM5</accession>
<dbReference type="InterPro" id="IPR014757">
    <property type="entry name" value="Tscrpt_reg_IclR_C"/>
</dbReference>
<protein>
    <submittedName>
        <fullName evidence="6">DNA-binding IclR family transcriptional regulator</fullName>
    </submittedName>
</protein>
<dbReference type="InterPro" id="IPR036388">
    <property type="entry name" value="WH-like_DNA-bd_sf"/>
</dbReference>
<dbReference type="InterPro" id="IPR036390">
    <property type="entry name" value="WH_DNA-bd_sf"/>
</dbReference>
<dbReference type="Pfam" id="PF09339">
    <property type="entry name" value="HTH_IclR"/>
    <property type="match status" value="1"/>
</dbReference>
<dbReference type="InterPro" id="IPR029016">
    <property type="entry name" value="GAF-like_dom_sf"/>
</dbReference>
<keyword evidence="1" id="KW-0805">Transcription regulation</keyword>
<dbReference type="Proteomes" id="UP001519295">
    <property type="component" value="Unassembled WGS sequence"/>
</dbReference>
<dbReference type="GO" id="GO:0003677">
    <property type="term" value="F:DNA binding"/>
    <property type="evidence" value="ECO:0007669"/>
    <property type="project" value="UniProtKB-KW"/>
</dbReference>
<dbReference type="PROSITE" id="PS51078">
    <property type="entry name" value="ICLR_ED"/>
    <property type="match status" value="1"/>
</dbReference>
<dbReference type="PROSITE" id="PS51077">
    <property type="entry name" value="HTH_ICLR"/>
    <property type="match status" value="1"/>
</dbReference>
<evidence type="ECO:0000259" key="5">
    <source>
        <dbReference type="PROSITE" id="PS51078"/>
    </source>
</evidence>
<feature type="domain" description="IclR-ED" evidence="5">
    <location>
        <begin position="72"/>
        <end position="250"/>
    </location>
</feature>
<dbReference type="PANTHER" id="PTHR30136:SF24">
    <property type="entry name" value="HTH-TYPE TRANSCRIPTIONAL REPRESSOR ALLR"/>
    <property type="match status" value="1"/>
</dbReference>
<dbReference type="PANTHER" id="PTHR30136">
    <property type="entry name" value="HELIX-TURN-HELIX TRANSCRIPTIONAL REGULATOR, ICLR FAMILY"/>
    <property type="match status" value="1"/>
</dbReference>
<reference evidence="6 7" key="1">
    <citation type="submission" date="2021-03" db="EMBL/GenBank/DDBJ databases">
        <title>Sequencing the genomes of 1000 actinobacteria strains.</title>
        <authorList>
            <person name="Klenk H.-P."/>
        </authorList>
    </citation>
    <scope>NUCLEOTIDE SEQUENCE [LARGE SCALE GENOMIC DNA]</scope>
    <source>
        <strain evidence="6 7">DSM 45256</strain>
    </source>
</reference>
<evidence type="ECO:0000313" key="6">
    <source>
        <dbReference type="EMBL" id="MBP2365157.1"/>
    </source>
</evidence>
<evidence type="ECO:0000256" key="3">
    <source>
        <dbReference type="ARBA" id="ARBA00023163"/>
    </source>
</evidence>
<dbReference type="SUPFAM" id="SSF55781">
    <property type="entry name" value="GAF domain-like"/>
    <property type="match status" value="1"/>
</dbReference>
<dbReference type="Gene3D" id="3.30.450.40">
    <property type="match status" value="1"/>
</dbReference>
<feature type="domain" description="HTH iclR-type" evidence="4">
    <location>
        <begin position="11"/>
        <end position="71"/>
    </location>
</feature>
<dbReference type="Gene3D" id="1.10.10.10">
    <property type="entry name" value="Winged helix-like DNA-binding domain superfamily/Winged helix DNA-binding domain"/>
    <property type="match status" value="1"/>
</dbReference>
<gene>
    <name evidence="6" type="ORF">JOF36_000853</name>
</gene>
<keyword evidence="7" id="KW-1185">Reference proteome</keyword>
<keyword evidence="3" id="KW-0804">Transcription</keyword>
<evidence type="ECO:0000259" key="4">
    <source>
        <dbReference type="PROSITE" id="PS51077"/>
    </source>
</evidence>
<dbReference type="SMART" id="SM00346">
    <property type="entry name" value="HTH_ICLR"/>
    <property type="match status" value="1"/>
</dbReference>